<proteinExistence type="predicted"/>
<accession>A0ABN5HUR4</accession>
<dbReference type="RefSeq" id="WP_099506719.1">
    <property type="nucleotide sequence ID" value="NZ_CP026652.1"/>
</dbReference>
<reference evidence="1 2" key="1">
    <citation type="submission" date="2018-02" db="EMBL/GenBank/DDBJ databases">
        <title>Complete genome sequence of Streptomyces dengpaensis, the producer of angucyclines.</title>
        <authorList>
            <person name="Yumei L."/>
        </authorList>
    </citation>
    <scope>NUCLEOTIDE SEQUENCE [LARGE SCALE GENOMIC DNA]</scope>
    <source>
        <strain evidence="1 2">XZHG99</strain>
    </source>
</reference>
<sequence>MFTIADRTQVRDHLLAHAETDDAIVGAAFTGSLAVGSEDRWSDTDLVLAVRGDLTTTLDRWTQWLYKELNAQHHWDLPAGASKIRVFLLPQWLEIDLTFAPEADFGPRGPQWQTLFGQEQPVDPFSPPDRNTLVGLLWHHALHARICIQRARWWQAEHWISAMRDHVITLASLRLGHPASYAKGAHLLPDELMASIEATLVKSISTSELNRALAATIAITTDELQRSVPELVTHIGPMLAELADETAETGQPAAPRPSHGQ</sequence>
<evidence type="ECO:0008006" key="3">
    <source>
        <dbReference type="Google" id="ProtNLM"/>
    </source>
</evidence>
<keyword evidence="2" id="KW-1185">Reference proteome</keyword>
<dbReference type="EMBL" id="CP026652">
    <property type="protein sequence ID" value="AVH54828.1"/>
    <property type="molecule type" value="Genomic_DNA"/>
</dbReference>
<dbReference type="Gene3D" id="3.30.460.10">
    <property type="entry name" value="Beta Polymerase, domain 2"/>
    <property type="match status" value="1"/>
</dbReference>
<dbReference type="InterPro" id="IPR043519">
    <property type="entry name" value="NT_sf"/>
</dbReference>
<evidence type="ECO:0000313" key="1">
    <source>
        <dbReference type="EMBL" id="AVH54828.1"/>
    </source>
</evidence>
<name>A0ABN5HUR4_9ACTN</name>
<evidence type="ECO:0000313" key="2">
    <source>
        <dbReference type="Proteomes" id="UP000238413"/>
    </source>
</evidence>
<organism evidence="1 2">
    <name type="scientific">Streptomyces dengpaensis</name>
    <dbReference type="NCBI Taxonomy" id="2049881"/>
    <lineage>
        <taxon>Bacteria</taxon>
        <taxon>Bacillati</taxon>
        <taxon>Actinomycetota</taxon>
        <taxon>Actinomycetes</taxon>
        <taxon>Kitasatosporales</taxon>
        <taxon>Streptomycetaceae</taxon>
        <taxon>Streptomyces</taxon>
    </lineage>
</organism>
<protein>
    <recommendedName>
        <fullName evidence="3">Nucleotidyltransferase domain-containing protein</fullName>
    </recommendedName>
</protein>
<dbReference type="Proteomes" id="UP000238413">
    <property type="component" value="Chromosome"/>
</dbReference>
<gene>
    <name evidence="1" type="ORF">C4B68_02325</name>
</gene>
<dbReference type="SUPFAM" id="SSF81301">
    <property type="entry name" value="Nucleotidyltransferase"/>
    <property type="match status" value="1"/>
</dbReference>